<dbReference type="SUPFAM" id="SSF53474">
    <property type="entry name" value="alpha/beta-Hydrolases"/>
    <property type="match status" value="1"/>
</dbReference>
<dbReference type="EMBL" id="JAINUG010000020">
    <property type="protein sequence ID" value="KAJ8412083.1"/>
    <property type="molecule type" value="Genomic_DNA"/>
</dbReference>
<accession>A0AAD7T151</accession>
<dbReference type="PANTHER" id="PTHR10824:SF36">
    <property type="entry name" value="ACYL-COA THIOESTERASE 17-RELATED"/>
    <property type="match status" value="1"/>
</dbReference>
<dbReference type="InterPro" id="IPR014940">
    <property type="entry name" value="BAAT_C"/>
</dbReference>
<protein>
    <submittedName>
        <fullName evidence="3">Uncharacterized protein</fullName>
    </submittedName>
</protein>
<comment type="caution">
    <text evidence="3">The sequence shown here is derived from an EMBL/GenBank/DDBJ whole genome shotgun (WGS) entry which is preliminary data.</text>
</comment>
<dbReference type="FunFam" id="3.40.50.1820:FF:000024">
    <property type="entry name" value="acyl-coenzyme A thioesterase 4"/>
    <property type="match status" value="1"/>
</dbReference>
<sequence length="569" mass="62781">MVKVHHAQKLLQGPNSERSQKIPHGLRFRWQRDCFVLRDSVPKEVNLGQPELALGWIYDQAVLAEALKESPEVRYVLRPGGADDENVIQDPANKLYLKYRSGQTAMRGLVLRPGHLGALRRQSGMVRGKTCPAPLLTATPTRALIDEPITLEARHLPLHCPITVRAHMHSEDGDLWEALSHYYTDWRGVLNLSRDEAQGGSYSGCEPMGLFWSMLPAPGEREGLRLRKRNVETPYTVQVSLLNGHVSSPAVKSHGQGRGEGEELAAVTVERWYMAPGVRRVEVRERGLVGTLFLPPGPGPFPAVLDLWGIGGGLAEYRAALLASRGMASLALAYFGHKDIPGPLNIINVGDNYFQAAFELLRDHPQVCGSRVAVLGLSFGMFLTLRIASHLPVNPRCIIGVNGPIGCMNELIVVDGKVERFGEDRTHYKLAQKGLVHFKEVSMPSLIPPGNKVKIENLQCPLLVILGEDDLSCAAMENADEIEERLQAVGKSHLLTRLSYPGAGHLIEPPYSPNARTSLWTTRPNKLMISWGGHIGPHAAAQEDAWKKILEFLDCHLREGRYGQNGGRT</sequence>
<dbReference type="GO" id="GO:0047617">
    <property type="term" value="F:fatty acyl-CoA hydrolase activity"/>
    <property type="evidence" value="ECO:0007669"/>
    <property type="project" value="TreeGrafter"/>
</dbReference>
<dbReference type="InterPro" id="IPR042490">
    <property type="entry name" value="Thio_Ohase/BAAT_N"/>
</dbReference>
<dbReference type="GO" id="GO:0006631">
    <property type="term" value="P:fatty acid metabolic process"/>
    <property type="evidence" value="ECO:0007669"/>
    <property type="project" value="TreeGrafter"/>
</dbReference>
<dbReference type="Pfam" id="PF08840">
    <property type="entry name" value="BAAT_C"/>
    <property type="match status" value="1"/>
</dbReference>
<organism evidence="3 4">
    <name type="scientific">Aldrovandia affinis</name>
    <dbReference type="NCBI Taxonomy" id="143900"/>
    <lineage>
        <taxon>Eukaryota</taxon>
        <taxon>Metazoa</taxon>
        <taxon>Chordata</taxon>
        <taxon>Craniata</taxon>
        <taxon>Vertebrata</taxon>
        <taxon>Euteleostomi</taxon>
        <taxon>Actinopterygii</taxon>
        <taxon>Neopterygii</taxon>
        <taxon>Teleostei</taxon>
        <taxon>Notacanthiformes</taxon>
        <taxon>Halosauridae</taxon>
        <taxon>Aldrovandia</taxon>
    </lineage>
</organism>
<evidence type="ECO:0000313" key="4">
    <source>
        <dbReference type="Proteomes" id="UP001221898"/>
    </source>
</evidence>
<evidence type="ECO:0000259" key="2">
    <source>
        <dbReference type="Pfam" id="PF08840"/>
    </source>
</evidence>
<dbReference type="GO" id="GO:0006637">
    <property type="term" value="P:acyl-CoA metabolic process"/>
    <property type="evidence" value="ECO:0007669"/>
    <property type="project" value="TreeGrafter"/>
</dbReference>
<keyword evidence="4" id="KW-1185">Reference proteome</keyword>
<dbReference type="AlphaFoldDB" id="A0AAD7T151"/>
<proteinExistence type="predicted"/>
<feature type="domain" description="Acyl-CoA thioester hydrolase/bile acid-CoA amino acid N-acetyltransferase" evidence="1">
    <location>
        <begin position="146"/>
        <end position="285"/>
    </location>
</feature>
<gene>
    <name evidence="3" type="ORF">AAFF_G00143500</name>
</gene>
<evidence type="ECO:0000313" key="3">
    <source>
        <dbReference type="EMBL" id="KAJ8412083.1"/>
    </source>
</evidence>
<dbReference type="PANTHER" id="PTHR10824">
    <property type="entry name" value="ACYL-COENZYME A THIOESTERASE-RELATED"/>
    <property type="match status" value="1"/>
</dbReference>
<dbReference type="InterPro" id="IPR006862">
    <property type="entry name" value="Thio_Ohase/aa_AcTrfase"/>
</dbReference>
<dbReference type="Gene3D" id="2.60.40.2240">
    <property type="entry name" value="Acyl-CoA thioester hydrolase/BAAT N-terminal domain"/>
    <property type="match status" value="1"/>
</dbReference>
<feature type="domain" description="BAAT/Acyl-CoA thioester hydrolase C-terminal" evidence="2">
    <location>
        <begin position="352"/>
        <end position="558"/>
    </location>
</feature>
<dbReference type="Proteomes" id="UP001221898">
    <property type="component" value="Unassembled WGS sequence"/>
</dbReference>
<evidence type="ECO:0000259" key="1">
    <source>
        <dbReference type="Pfam" id="PF04775"/>
    </source>
</evidence>
<dbReference type="Pfam" id="PF04775">
    <property type="entry name" value="Bile_Hydr_Trans"/>
    <property type="match status" value="1"/>
</dbReference>
<dbReference type="InterPro" id="IPR029058">
    <property type="entry name" value="AB_hydrolase_fold"/>
</dbReference>
<name>A0AAD7T151_9TELE</name>
<dbReference type="Gene3D" id="3.40.50.1820">
    <property type="entry name" value="alpha/beta hydrolase"/>
    <property type="match status" value="1"/>
</dbReference>
<reference evidence="3" key="1">
    <citation type="journal article" date="2023" name="Science">
        <title>Genome structures resolve the early diversification of teleost fishes.</title>
        <authorList>
            <person name="Parey E."/>
            <person name="Louis A."/>
            <person name="Montfort J."/>
            <person name="Bouchez O."/>
            <person name="Roques C."/>
            <person name="Iampietro C."/>
            <person name="Lluch J."/>
            <person name="Castinel A."/>
            <person name="Donnadieu C."/>
            <person name="Desvignes T."/>
            <person name="Floi Bucao C."/>
            <person name="Jouanno E."/>
            <person name="Wen M."/>
            <person name="Mejri S."/>
            <person name="Dirks R."/>
            <person name="Jansen H."/>
            <person name="Henkel C."/>
            <person name="Chen W.J."/>
            <person name="Zahm M."/>
            <person name="Cabau C."/>
            <person name="Klopp C."/>
            <person name="Thompson A.W."/>
            <person name="Robinson-Rechavi M."/>
            <person name="Braasch I."/>
            <person name="Lecointre G."/>
            <person name="Bobe J."/>
            <person name="Postlethwait J.H."/>
            <person name="Berthelot C."/>
            <person name="Roest Crollius H."/>
            <person name="Guiguen Y."/>
        </authorList>
    </citation>
    <scope>NUCLEOTIDE SEQUENCE</scope>
    <source>
        <strain evidence="3">NC1722</strain>
    </source>
</reference>